<feature type="region of interest" description="Disordered" evidence="1">
    <location>
        <begin position="514"/>
        <end position="544"/>
    </location>
</feature>
<gene>
    <name evidence="2" type="ORF">MVEN_01380200</name>
</gene>
<feature type="region of interest" description="Disordered" evidence="1">
    <location>
        <begin position="1111"/>
        <end position="1172"/>
    </location>
</feature>
<dbReference type="PANTHER" id="PTHR37535:SF3">
    <property type="entry name" value="FLUG DOMAIN-CONTAINING PROTEIN"/>
    <property type="match status" value="1"/>
</dbReference>
<dbReference type="OrthoDB" id="3033142at2759"/>
<organism evidence="2 3">
    <name type="scientific">Mycena venus</name>
    <dbReference type="NCBI Taxonomy" id="2733690"/>
    <lineage>
        <taxon>Eukaryota</taxon>
        <taxon>Fungi</taxon>
        <taxon>Dikarya</taxon>
        <taxon>Basidiomycota</taxon>
        <taxon>Agaricomycotina</taxon>
        <taxon>Agaricomycetes</taxon>
        <taxon>Agaricomycetidae</taxon>
        <taxon>Agaricales</taxon>
        <taxon>Marasmiineae</taxon>
        <taxon>Mycenaceae</taxon>
        <taxon>Mycena</taxon>
    </lineage>
</organism>
<sequence length="1246" mass="139954">MSHRERVEAKIAANPALGDMFSKGFDGTYHFKILTQPTLDQHQVLRNKWRDFVDYHENPALPAEIEPGSLFPALTDAKDGTLKSFILYLAAGSRGLISGNITYNSIRHYLCTFFVCWARYANVHVTTAVRHQAFAFARSSDVLDIAPLSKEVRSKPTATIFDLDAVIRFVWNDKKIFKTLRSKVQFNAINLMGDITFAMIPNSETPNSPLCAAGIRLRNKKKNRDDPAYFRTVWIVMEPFGLRAHCLVTLLLYLAILDGVFADCQTIEQVLYPEHAPTKTHHLRIKEECNLLPAFRGDILDAEGNWITDPTQALQAHRHNGLLHQTTFAMGFIILFSFYIWRRSAANAFHKSLTDTERDGLLTHDPKSNMYARAYHSRVTTYDLGGILHERGQDATAVETAQAASSLSVGRDDKAPKQLTVQERAALEREPELIKMRETIVAYKELVASTRREIKSVYPDDADADETIAGLHGQLRMQLKQHREFRAKYEYCFFREYKARLKLSRKAFFEDGSRRQLAGEAPPAETPLQGARAPLADKTRQQSVPVKPRVVVGGKENTAIVSKFLADADAVDPQTRLCDVLYFFAVPDISAETAAAVNALLGCPPRRFPACYPGESPTEDEKCPVCKRDCRAAAFRGSTTPGSHIHACLLDAQQKRAQKHLEDEFQPQQCTWKTCKARKNGVIFKKREDFVAHVANHGASLHKGPSANYPDGRRTCEFLIGEDICDEDDLEDFNKHCGQCHGINVHEHVKVTYCVLCTMWFVDDQGDGLAWEGHLCGHFDELYAPFSTRIEDDNLDLKPIGVEFTTPLENAVDFSPGSGFGGALPEFHGECSHGIALVPMHCPFCVFDETLPPRGQNVSKHDNELAETGNPCPVPSCGTRKYSQFDLETHLVAYHRLPMCGSTNHTKIRRLLLPPVPIIEPVKPVDLAHLDDDDAPTAPAPAPASKLRQLTEHQAGLEQRRAQKKAAKADAAESGVVAWCFGCSRTKQDIGKHLTDTKCRKRNEYQLVVDGKRVGERLEWDITEPLPAKLGRNERKTHLCVSCRRQFHNILDHKNPTHADFDTTCTGTKFSIIKSGTRRESGPHLDINEWRNTKACSFSLDKLPFADYSRRRRGKLSSPTPSYDRGEGSSALSKKRKRRLVIESSEEEDAGDDKAEDRGEGSSKQPIHSQRAIDLNQPAVPAEVQFMCNSCAQQYVDVDSLAEHFANLAKRSKCRAKVFRKRNPPAASRRWGPEKKWETWEGRPDV</sequence>
<dbReference type="AlphaFoldDB" id="A0A8H6XYI5"/>
<dbReference type="EMBL" id="JACAZI010000011">
    <property type="protein sequence ID" value="KAF7348622.1"/>
    <property type="molecule type" value="Genomic_DNA"/>
</dbReference>
<dbReference type="InterPro" id="IPR021842">
    <property type="entry name" value="DUF3435"/>
</dbReference>
<reference evidence="2" key="1">
    <citation type="submission" date="2020-05" db="EMBL/GenBank/DDBJ databases">
        <title>Mycena genomes resolve the evolution of fungal bioluminescence.</title>
        <authorList>
            <person name="Tsai I.J."/>
        </authorList>
    </citation>
    <scope>NUCLEOTIDE SEQUENCE</scope>
    <source>
        <strain evidence="2">CCC161011</strain>
    </source>
</reference>
<feature type="compositionally biased region" description="Basic and acidic residues" evidence="1">
    <location>
        <begin position="1231"/>
        <end position="1246"/>
    </location>
</feature>
<dbReference type="Pfam" id="PF11917">
    <property type="entry name" value="DUF3435"/>
    <property type="match status" value="1"/>
</dbReference>
<accession>A0A8H6XYI5</accession>
<proteinExistence type="predicted"/>
<feature type="region of interest" description="Disordered" evidence="1">
    <location>
        <begin position="1219"/>
        <end position="1246"/>
    </location>
</feature>
<name>A0A8H6XYI5_9AGAR</name>
<comment type="caution">
    <text evidence="2">The sequence shown here is derived from an EMBL/GenBank/DDBJ whole genome shotgun (WGS) entry which is preliminary data.</text>
</comment>
<protein>
    <submittedName>
        <fullName evidence="2">Uncharacterized protein</fullName>
    </submittedName>
</protein>
<dbReference type="PANTHER" id="PTHR37535">
    <property type="entry name" value="FLUG DOMAIN PROTEIN"/>
    <property type="match status" value="1"/>
</dbReference>
<feature type="compositionally biased region" description="Basic and acidic residues" evidence="1">
    <location>
        <begin position="1152"/>
        <end position="1161"/>
    </location>
</feature>
<evidence type="ECO:0000313" key="3">
    <source>
        <dbReference type="Proteomes" id="UP000620124"/>
    </source>
</evidence>
<evidence type="ECO:0000313" key="2">
    <source>
        <dbReference type="EMBL" id="KAF7348622.1"/>
    </source>
</evidence>
<evidence type="ECO:0000256" key="1">
    <source>
        <dbReference type="SAM" id="MobiDB-lite"/>
    </source>
</evidence>
<keyword evidence="3" id="KW-1185">Reference proteome</keyword>
<dbReference type="Proteomes" id="UP000620124">
    <property type="component" value="Unassembled WGS sequence"/>
</dbReference>